<gene>
    <name evidence="1" type="ORF">CACET_c27020</name>
</gene>
<evidence type="ECO:0000313" key="2">
    <source>
        <dbReference type="Proteomes" id="UP000035704"/>
    </source>
</evidence>
<dbReference type="RefSeq" id="WP_044825183.1">
    <property type="nucleotide sequence ID" value="NZ_CP009687.1"/>
</dbReference>
<proteinExistence type="predicted"/>
<sequence length="93" mass="10630">MKLIKKYIVEDKILFNVYDSLFKDALIDFDETEMLEIIDLHTKTIINNIADDIMLSKNNNTIVVSISKNIDNGIDVNILAAMTRDNIICVNKI</sequence>
<evidence type="ECO:0000313" key="1">
    <source>
        <dbReference type="EMBL" id="AKL96147.1"/>
    </source>
</evidence>
<reference evidence="1 2" key="1">
    <citation type="submission" date="2014-10" db="EMBL/GenBank/DDBJ databases">
        <title>Genome sequence of Clostridium aceticum DSM 1496.</title>
        <authorList>
            <person name="Poehlein A."/>
            <person name="Schiel-Bengelsdorf B."/>
            <person name="Gottschalk G."/>
            <person name="Duerre P."/>
            <person name="Daniel R."/>
        </authorList>
    </citation>
    <scope>NUCLEOTIDE SEQUENCE [LARGE SCALE GENOMIC DNA]</scope>
    <source>
        <strain evidence="1 2">DSM 1496</strain>
    </source>
</reference>
<dbReference type="AlphaFoldDB" id="A0A0D8IBH3"/>
<organism evidence="1 2">
    <name type="scientific">Clostridium aceticum</name>
    <dbReference type="NCBI Taxonomy" id="84022"/>
    <lineage>
        <taxon>Bacteria</taxon>
        <taxon>Bacillati</taxon>
        <taxon>Bacillota</taxon>
        <taxon>Clostridia</taxon>
        <taxon>Eubacteriales</taxon>
        <taxon>Clostridiaceae</taxon>
        <taxon>Clostridium</taxon>
    </lineage>
</organism>
<dbReference type="STRING" id="84022.CACET_c27020"/>
<keyword evidence="2" id="KW-1185">Reference proteome</keyword>
<accession>A0A0D8IBH3</accession>
<name>A0A0D8IBH3_9CLOT</name>
<dbReference type="EMBL" id="CP009687">
    <property type="protein sequence ID" value="AKL96147.1"/>
    <property type="molecule type" value="Genomic_DNA"/>
</dbReference>
<protein>
    <submittedName>
        <fullName evidence="1">Uncharacterized protein</fullName>
    </submittedName>
</protein>
<dbReference type="KEGG" id="cace:CACET_c27020"/>
<dbReference type="PATRIC" id="fig|84022.5.peg.638"/>
<dbReference type="Proteomes" id="UP000035704">
    <property type="component" value="Chromosome"/>
</dbReference>